<keyword evidence="1" id="KW-0472">Membrane</keyword>
<feature type="transmembrane region" description="Helical" evidence="1">
    <location>
        <begin position="379"/>
        <end position="396"/>
    </location>
</feature>
<gene>
    <name evidence="2" type="ORF">EKG39_09105</name>
</gene>
<feature type="transmembrane region" description="Helical" evidence="1">
    <location>
        <begin position="68"/>
        <end position="86"/>
    </location>
</feature>
<evidence type="ECO:0000313" key="3">
    <source>
        <dbReference type="Proteomes" id="UP000282060"/>
    </source>
</evidence>
<keyword evidence="1" id="KW-0812">Transmembrane</keyword>
<dbReference type="Proteomes" id="UP000282060">
    <property type="component" value="Unassembled WGS sequence"/>
</dbReference>
<proteinExistence type="predicted"/>
<dbReference type="RefSeq" id="WP_126505420.1">
    <property type="nucleotide sequence ID" value="NZ_RXNV01000003.1"/>
</dbReference>
<sequence>MYNLIYFIIVSFSYGLCIYIRMRNNSFQLYRLCNIVLLFGLVFFSITAPKSYYGTLFLDTKFYHGFDLEIYSIYILFSILLPLSVLFGDKLAKNCRIKVVERQGGITFNLVILLFVVIYTIILIRKVGVGNLPNVAILTGNWQDVISLKFKLASGEYGLIVSKFDTFLLPFVLYLFLYVVIAKQKLLHGCRHIIFMVVLSIFLFYATVRVSRAGIVYYILSGYLFSKMLSRKNVLGVGIIFILAILVFTFQMFGHGDKTILESVDSVLDRMVYQHAFIYVQNQISNTGIYSTIDLINIPGLAQIFGQEYVNMSKEAYLAFYNNDYSGGTAGLGFAQLYFAFGYSSAIIWMLFMIVFFFVESILFNGIEASRAEGNNYKSLSAFYYTLTALFCVAILSNVYSFFSFSTLFSVTVWYLLIVFSFKFKVVQGK</sequence>
<organism evidence="2 3">
    <name type="scientific">Shewanella atlantica</name>
    <dbReference type="NCBI Taxonomy" id="271099"/>
    <lineage>
        <taxon>Bacteria</taxon>
        <taxon>Pseudomonadati</taxon>
        <taxon>Pseudomonadota</taxon>
        <taxon>Gammaproteobacteria</taxon>
        <taxon>Alteromonadales</taxon>
        <taxon>Shewanellaceae</taxon>
        <taxon>Shewanella</taxon>
    </lineage>
</organism>
<comment type="caution">
    <text evidence="2">The sequence shown here is derived from an EMBL/GenBank/DDBJ whole genome shotgun (WGS) entry which is preliminary data.</text>
</comment>
<feature type="transmembrane region" description="Helical" evidence="1">
    <location>
        <begin position="234"/>
        <end position="253"/>
    </location>
</feature>
<protein>
    <recommendedName>
        <fullName evidence="4">Oligosaccharide repeat unit polymerase</fullName>
    </recommendedName>
</protein>
<name>A0A3S0KKD7_9GAMM</name>
<accession>A0A3S0KKD7</accession>
<feature type="transmembrane region" description="Helical" evidence="1">
    <location>
        <begin position="106"/>
        <end position="124"/>
    </location>
</feature>
<evidence type="ECO:0008006" key="4">
    <source>
        <dbReference type="Google" id="ProtNLM"/>
    </source>
</evidence>
<feature type="transmembrane region" description="Helical" evidence="1">
    <location>
        <begin position="347"/>
        <end position="367"/>
    </location>
</feature>
<dbReference type="AlphaFoldDB" id="A0A3S0KKD7"/>
<reference evidence="2 3" key="1">
    <citation type="submission" date="2018-12" db="EMBL/GenBank/DDBJ databases">
        <authorList>
            <person name="Yu L."/>
        </authorList>
    </citation>
    <scope>NUCLEOTIDE SEQUENCE [LARGE SCALE GENOMIC DNA]</scope>
    <source>
        <strain evidence="2 3">HAW-EB5</strain>
    </source>
</reference>
<feature type="transmembrane region" description="Helical" evidence="1">
    <location>
        <begin position="6"/>
        <end position="22"/>
    </location>
</feature>
<keyword evidence="1" id="KW-1133">Transmembrane helix</keyword>
<keyword evidence="3" id="KW-1185">Reference proteome</keyword>
<dbReference type="EMBL" id="RXNV01000003">
    <property type="protein sequence ID" value="RTR32529.1"/>
    <property type="molecule type" value="Genomic_DNA"/>
</dbReference>
<feature type="transmembrane region" description="Helical" evidence="1">
    <location>
        <begin position="29"/>
        <end position="48"/>
    </location>
</feature>
<feature type="transmembrane region" description="Helical" evidence="1">
    <location>
        <begin position="193"/>
        <end position="219"/>
    </location>
</feature>
<evidence type="ECO:0000313" key="2">
    <source>
        <dbReference type="EMBL" id="RTR32529.1"/>
    </source>
</evidence>
<feature type="transmembrane region" description="Helical" evidence="1">
    <location>
        <begin position="402"/>
        <end position="422"/>
    </location>
</feature>
<feature type="transmembrane region" description="Helical" evidence="1">
    <location>
        <begin position="157"/>
        <end position="181"/>
    </location>
</feature>
<evidence type="ECO:0000256" key="1">
    <source>
        <dbReference type="SAM" id="Phobius"/>
    </source>
</evidence>